<keyword evidence="1" id="KW-1133">Transmembrane helix</keyword>
<dbReference type="Proteomes" id="UP000603865">
    <property type="component" value="Unassembled WGS sequence"/>
</dbReference>
<keyword evidence="3" id="KW-1185">Reference proteome</keyword>
<evidence type="ECO:0000313" key="2">
    <source>
        <dbReference type="EMBL" id="GGR02048.1"/>
    </source>
</evidence>
<dbReference type="EMBL" id="BMQL01000005">
    <property type="protein sequence ID" value="GGR02048.1"/>
    <property type="molecule type" value="Genomic_DNA"/>
</dbReference>
<protein>
    <submittedName>
        <fullName evidence="2">Uncharacterized protein</fullName>
    </submittedName>
</protein>
<evidence type="ECO:0000313" key="3">
    <source>
        <dbReference type="Proteomes" id="UP000603865"/>
    </source>
</evidence>
<organism evidence="2 3">
    <name type="scientific">Deinococcus ruber</name>
    <dbReference type="NCBI Taxonomy" id="1848197"/>
    <lineage>
        <taxon>Bacteria</taxon>
        <taxon>Thermotogati</taxon>
        <taxon>Deinococcota</taxon>
        <taxon>Deinococci</taxon>
        <taxon>Deinococcales</taxon>
        <taxon>Deinococcaceae</taxon>
        <taxon>Deinococcus</taxon>
    </lineage>
</organism>
<dbReference type="RefSeq" id="WP_189088788.1">
    <property type="nucleotide sequence ID" value="NZ_BMQL01000005.1"/>
</dbReference>
<keyword evidence="1" id="KW-0812">Transmembrane</keyword>
<reference evidence="2" key="1">
    <citation type="journal article" date="2014" name="Int. J. Syst. Evol. Microbiol.">
        <title>Complete genome sequence of Corynebacterium casei LMG S-19264T (=DSM 44701T), isolated from a smear-ripened cheese.</title>
        <authorList>
            <consortium name="US DOE Joint Genome Institute (JGI-PGF)"/>
            <person name="Walter F."/>
            <person name="Albersmeier A."/>
            <person name="Kalinowski J."/>
            <person name="Ruckert C."/>
        </authorList>
    </citation>
    <scope>NUCLEOTIDE SEQUENCE</scope>
    <source>
        <strain evidence="2">JCM 31311</strain>
    </source>
</reference>
<reference evidence="2" key="2">
    <citation type="submission" date="2020-09" db="EMBL/GenBank/DDBJ databases">
        <authorList>
            <person name="Sun Q."/>
            <person name="Ohkuma M."/>
        </authorList>
    </citation>
    <scope>NUCLEOTIDE SEQUENCE</scope>
    <source>
        <strain evidence="2">JCM 31311</strain>
    </source>
</reference>
<feature type="transmembrane region" description="Helical" evidence="1">
    <location>
        <begin position="51"/>
        <end position="70"/>
    </location>
</feature>
<evidence type="ECO:0000256" key="1">
    <source>
        <dbReference type="SAM" id="Phobius"/>
    </source>
</evidence>
<name>A0A918C2R8_9DEIO</name>
<comment type="caution">
    <text evidence="2">The sequence shown here is derived from an EMBL/GenBank/DDBJ whole genome shotgun (WGS) entry which is preliminary data.</text>
</comment>
<keyword evidence="1" id="KW-0472">Membrane</keyword>
<proteinExistence type="predicted"/>
<gene>
    <name evidence="2" type="ORF">GCM10008957_13680</name>
</gene>
<feature type="transmembrane region" description="Helical" evidence="1">
    <location>
        <begin position="98"/>
        <end position="116"/>
    </location>
</feature>
<feature type="transmembrane region" description="Helical" evidence="1">
    <location>
        <begin position="122"/>
        <end position="140"/>
    </location>
</feature>
<sequence length="151" mass="16196">MSGPDVPPSDFGRPPSYSTRTTLGLALLSMAASLLHGGLGATDYPLTRAGGVAYILLSGLLLVYGVLLLIRYAEARDAMSDPLPRTAMYDTAHERGNFRAGLGLHGASLLFALVFAALHQVLLWHVLATLLSGYAIWLLLRTRPPRGGQRQ</sequence>
<accession>A0A918C2R8</accession>
<dbReference type="AlphaFoldDB" id="A0A918C2R8"/>